<evidence type="ECO:0000313" key="3">
    <source>
        <dbReference type="Proteomes" id="UP000308037"/>
    </source>
</evidence>
<protein>
    <submittedName>
        <fullName evidence="2">Uncharacterized protein</fullName>
    </submittedName>
</protein>
<evidence type="ECO:0000256" key="1">
    <source>
        <dbReference type="SAM" id="Phobius"/>
    </source>
</evidence>
<dbReference type="AlphaFoldDB" id="A0A4U5J9T8"/>
<dbReference type="Gene3D" id="1.20.1530.20">
    <property type="match status" value="1"/>
</dbReference>
<dbReference type="RefSeq" id="WP_137275784.1">
    <property type="nucleotide sequence ID" value="NZ_QKNX01000002.1"/>
</dbReference>
<dbReference type="OrthoDB" id="12029at2157"/>
<keyword evidence="1" id="KW-0472">Membrane</keyword>
<comment type="caution">
    <text evidence="2">The sequence shown here is derived from an EMBL/GenBank/DDBJ whole genome shotgun (WGS) entry which is preliminary data.</text>
</comment>
<organism evidence="2 3">
    <name type="scientific">Natronomonas salsuginis</name>
    <dbReference type="NCBI Taxonomy" id="2217661"/>
    <lineage>
        <taxon>Archaea</taxon>
        <taxon>Methanobacteriati</taxon>
        <taxon>Methanobacteriota</taxon>
        <taxon>Stenosarchaea group</taxon>
        <taxon>Halobacteria</taxon>
        <taxon>Halobacteriales</taxon>
        <taxon>Natronomonadaceae</taxon>
        <taxon>Natronomonas</taxon>
    </lineage>
</organism>
<keyword evidence="1" id="KW-1133">Transmembrane helix</keyword>
<name>A0A4U5J9T8_9EURY</name>
<sequence length="76" mass="7859">MTNSVPMADILLVVGVTLLVALVFGEAFERAGVPALVGEIAAGLVLGPSVVGLIEYGETFAVFGIIDAVLLLSFRR</sequence>
<reference evidence="2 3" key="1">
    <citation type="submission" date="2019-04" db="EMBL/GenBank/DDBJ databases">
        <title>Natronomonas sp. F20-122 a newhaloarchaeon isolated from a saline saltern of Isla Bacuta, Huelva, Spain.</title>
        <authorList>
            <person name="Duran-Viseras A."/>
            <person name="Sanchez-Porro C."/>
            <person name="Ventosa A."/>
        </authorList>
    </citation>
    <scope>NUCLEOTIDE SEQUENCE [LARGE SCALE GENOMIC DNA]</scope>
    <source>
        <strain evidence="2 3">F20-122</strain>
    </source>
</reference>
<evidence type="ECO:0000313" key="2">
    <source>
        <dbReference type="EMBL" id="TKR25882.1"/>
    </source>
</evidence>
<dbReference type="Proteomes" id="UP000308037">
    <property type="component" value="Unassembled WGS sequence"/>
</dbReference>
<proteinExistence type="predicted"/>
<feature type="transmembrane region" description="Helical" evidence="1">
    <location>
        <begin position="49"/>
        <end position="74"/>
    </location>
</feature>
<keyword evidence="3" id="KW-1185">Reference proteome</keyword>
<accession>A0A4U5J9T8</accession>
<dbReference type="InterPro" id="IPR038770">
    <property type="entry name" value="Na+/solute_symporter_sf"/>
</dbReference>
<dbReference type="EMBL" id="QKNX01000002">
    <property type="protein sequence ID" value="TKR25882.1"/>
    <property type="molecule type" value="Genomic_DNA"/>
</dbReference>
<keyword evidence="1" id="KW-0812">Transmembrane</keyword>
<gene>
    <name evidence="2" type="ORF">DM868_05125</name>
</gene>